<evidence type="ECO:0000256" key="6">
    <source>
        <dbReference type="ARBA" id="ARBA00023049"/>
    </source>
</evidence>
<reference evidence="7" key="1">
    <citation type="submission" date="2021-04" db="EMBL/GenBank/DDBJ databases">
        <authorList>
            <person name="Rodrigo-Torres L."/>
            <person name="Arahal R. D."/>
            <person name="Lucena T."/>
        </authorList>
    </citation>
    <scope>NUCLEOTIDE SEQUENCE</scope>
    <source>
        <strain evidence="7">AS29M-1</strain>
    </source>
</reference>
<keyword evidence="4" id="KW-0378">Hydrolase</keyword>
<evidence type="ECO:0000256" key="5">
    <source>
        <dbReference type="ARBA" id="ARBA00022833"/>
    </source>
</evidence>
<dbReference type="Pfam" id="PF07998">
    <property type="entry name" value="Peptidase_M54"/>
    <property type="match status" value="1"/>
</dbReference>
<keyword evidence="6" id="KW-0482">Metalloprotease</keyword>
<evidence type="ECO:0000313" key="8">
    <source>
        <dbReference type="Proteomes" id="UP000683507"/>
    </source>
</evidence>
<comment type="cofactor">
    <cofactor evidence="1">
        <name>Zn(2+)</name>
        <dbReference type="ChEBI" id="CHEBI:29105"/>
    </cofactor>
</comment>
<dbReference type="RefSeq" id="WP_258541206.1">
    <property type="nucleotide sequence ID" value="NZ_OU015584.1"/>
</dbReference>
<dbReference type="GO" id="GO:0046872">
    <property type="term" value="F:metal ion binding"/>
    <property type="evidence" value="ECO:0007669"/>
    <property type="project" value="UniProtKB-KW"/>
</dbReference>
<accession>A0A916JL80</accession>
<evidence type="ECO:0008006" key="9">
    <source>
        <dbReference type="Google" id="ProtNLM"/>
    </source>
</evidence>
<proteinExistence type="predicted"/>
<dbReference type="GO" id="GO:0006508">
    <property type="term" value="P:proteolysis"/>
    <property type="evidence" value="ECO:0007669"/>
    <property type="project" value="UniProtKB-KW"/>
</dbReference>
<keyword evidence="8" id="KW-1185">Reference proteome</keyword>
<evidence type="ECO:0000256" key="2">
    <source>
        <dbReference type="ARBA" id="ARBA00022670"/>
    </source>
</evidence>
<dbReference type="Proteomes" id="UP000683507">
    <property type="component" value="Chromosome"/>
</dbReference>
<name>A0A916JL80_9FLAO</name>
<keyword evidence="5" id="KW-0862">Zinc</keyword>
<dbReference type="CDD" id="cd11375">
    <property type="entry name" value="Peptidase_M54"/>
    <property type="match status" value="1"/>
</dbReference>
<keyword evidence="2" id="KW-0645">Protease</keyword>
<dbReference type="PANTHER" id="PTHR15910">
    <property type="entry name" value="ARCHAEMETZINCIN"/>
    <property type="match status" value="1"/>
</dbReference>
<protein>
    <recommendedName>
        <fullName evidence="9">Archaemetzincin</fullName>
    </recommendedName>
</protein>
<keyword evidence="3" id="KW-0479">Metal-binding</keyword>
<sequence length="221" mass="24810">MIKWIFLFVVASSCLFGCQKEHKKVSEDTVILVQPFEGMDNALVDTVLTTFQEVYGVKAYAKSAIAIPSYSFVDIKSPRYRADSLIRFLRDSIYPQHANVDHILGLIDEDISTTKYSNFKKKEVKSPSSKYQDWGIYGLGFCPGKTAIVSTHRLKKGTSKENFILRLKKVSCHELGHNFGLPHCPNTNCIMQDAAETIKTIDNVALQLCEACRLKIGLPAK</sequence>
<dbReference type="Gene3D" id="3.40.390.10">
    <property type="entry name" value="Collagenase (Catalytic Domain)"/>
    <property type="match status" value="1"/>
</dbReference>
<dbReference type="InterPro" id="IPR024079">
    <property type="entry name" value="MetalloPept_cat_dom_sf"/>
</dbReference>
<dbReference type="AlphaFoldDB" id="A0A916JL80"/>
<evidence type="ECO:0000256" key="3">
    <source>
        <dbReference type="ARBA" id="ARBA00022723"/>
    </source>
</evidence>
<evidence type="ECO:0000313" key="7">
    <source>
        <dbReference type="EMBL" id="CAG5079602.1"/>
    </source>
</evidence>
<dbReference type="GO" id="GO:0008237">
    <property type="term" value="F:metallopeptidase activity"/>
    <property type="evidence" value="ECO:0007669"/>
    <property type="project" value="UniProtKB-KW"/>
</dbReference>
<dbReference type="EMBL" id="OU015584">
    <property type="protein sequence ID" value="CAG5079602.1"/>
    <property type="molecule type" value="Genomic_DNA"/>
</dbReference>
<evidence type="ECO:0000256" key="1">
    <source>
        <dbReference type="ARBA" id="ARBA00001947"/>
    </source>
</evidence>
<gene>
    <name evidence="7" type="ORF">CRYO30217_00986</name>
</gene>
<dbReference type="SUPFAM" id="SSF55486">
    <property type="entry name" value="Metalloproteases ('zincins'), catalytic domain"/>
    <property type="match status" value="1"/>
</dbReference>
<dbReference type="PANTHER" id="PTHR15910:SF1">
    <property type="entry name" value="ARCHAEMETZINCIN-2"/>
    <property type="match status" value="1"/>
</dbReference>
<dbReference type="InterPro" id="IPR012962">
    <property type="entry name" value="Pept_M54_archaemetzincn"/>
</dbReference>
<organism evidence="7 8">
    <name type="scientific">Parvicella tangerina</name>
    <dbReference type="NCBI Taxonomy" id="2829795"/>
    <lineage>
        <taxon>Bacteria</taxon>
        <taxon>Pseudomonadati</taxon>
        <taxon>Bacteroidota</taxon>
        <taxon>Flavobacteriia</taxon>
        <taxon>Flavobacteriales</taxon>
        <taxon>Parvicellaceae</taxon>
        <taxon>Parvicella</taxon>
    </lineage>
</organism>
<evidence type="ECO:0000256" key="4">
    <source>
        <dbReference type="ARBA" id="ARBA00022801"/>
    </source>
</evidence>
<dbReference type="KEGG" id="ptan:CRYO30217_00986"/>